<keyword evidence="1" id="KW-1133">Transmembrane helix</keyword>
<dbReference type="AlphaFoldDB" id="A0A023G2M6"/>
<reference evidence="2" key="1">
    <citation type="submission" date="2014-03" db="EMBL/GenBank/DDBJ databases">
        <title>The sialotranscriptome of Amblyomma triste, Amblyomma parvum and Amblyomma cajennense ticks, uncovered by 454-based RNA-seq.</title>
        <authorList>
            <person name="Garcia G.R."/>
            <person name="Gardinassi L.G."/>
            <person name="Ribeiro J.M."/>
            <person name="Anatrielo E."/>
            <person name="Ferreira B.R."/>
            <person name="Moreira H.N."/>
            <person name="Mafra C."/>
            <person name="Olegario M.M."/>
            <person name="Szabo P.J."/>
            <person name="Miranda-Santos I.K."/>
            <person name="Maruyama S.R."/>
        </authorList>
    </citation>
    <scope>NUCLEOTIDE SEQUENCE</scope>
    <source>
        <strain evidence="2">Araguapaz</strain>
        <tissue evidence="2">Salivary glands</tissue>
    </source>
</reference>
<dbReference type="EMBL" id="GBBL01000150">
    <property type="protein sequence ID" value="JAC27170.1"/>
    <property type="molecule type" value="mRNA"/>
</dbReference>
<sequence>GWKPAAVALCKMSLVQGVIGRETIRWRSPVDLAARDKTGLLKRWTWLVDGCGGLAFCTVCICSLLGANALQTERAGIFVVLSYKPLVAYLNVNMQLLQLCRDQMPKAVFFSFEFFSI</sequence>
<organism evidence="2">
    <name type="scientific">Amblyomma parvum</name>
    <name type="common">South American tick</name>
    <dbReference type="NCBI Taxonomy" id="251391"/>
    <lineage>
        <taxon>Eukaryota</taxon>
        <taxon>Metazoa</taxon>
        <taxon>Ecdysozoa</taxon>
        <taxon>Arthropoda</taxon>
        <taxon>Chelicerata</taxon>
        <taxon>Arachnida</taxon>
        <taxon>Acari</taxon>
        <taxon>Parasitiformes</taxon>
        <taxon>Ixodida</taxon>
        <taxon>Ixodoidea</taxon>
        <taxon>Ixodidae</taxon>
        <taxon>Amblyomminae</taxon>
        <taxon>Amblyomma</taxon>
    </lineage>
</organism>
<feature type="transmembrane region" description="Helical" evidence="1">
    <location>
        <begin position="44"/>
        <end position="67"/>
    </location>
</feature>
<proteinExistence type="evidence at transcript level"/>
<feature type="non-terminal residue" evidence="2">
    <location>
        <position position="1"/>
    </location>
</feature>
<protein>
    <submittedName>
        <fullName evidence="2">Uncharacterized protein</fullName>
    </submittedName>
</protein>
<accession>A0A023G2M6</accession>
<keyword evidence="1" id="KW-0812">Transmembrane</keyword>
<keyword evidence="1" id="KW-0472">Membrane</keyword>
<evidence type="ECO:0000256" key="1">
    <source>
        <dbReference type="SAM" id="Phobius"/>
    </source>
</evidence>
<evidence type="ECO:0000313" key="2">
    <source>
        <dbReference type="EMBL" id="JAC27170.1"/>
    </source>
</evidence>
<name>A0A023G2M6_AMBPA</name>